<feature type="region of interest" description="Disordered" evidence="2">
    <location>
        <begin position="92"/>
        <end position="116"/>
    </location>
</feature>
<sequence length="116" mass="12936">MLVVRISDREPVYAIGIVAEMLEIHPRTLRIYEECGLIRPARTRGNIRLYSQADLELIQRVRYLTQVKGVNLAGVRIILQLEEILGPVITGSHEKQEREQGRGSSGANNNSSGGVK</sequence>
<dbReference type="EMBL" id="CP000860">
    <property type="protein sequence ID" value="ACA59001.1"/>
    <property type="molecule type" value="Genomic_DNA"/>
</dbReference>
<accession>B1I1R0</accession>
<evidence type="ECO:0000259" key="3">
    <source>
        <dbReference type="PROSITE" id="PS50937"/>
    </source>
</evidence>
<keyword evidence="1" id="KW-0238">DNA-binding</keyword>
<dbReference type="PANTHER" id="PTHR30204:SF58">
    <property type="entry name" value="HTH-TYPE TRANSCRIPTIONAL REGULATOR YFMP"/>
    <property type="match status" value="1"/>
</dbReference>
<dbReference type="KEGG" id="dau:Daud_0455"/>
<gene>
    <name evidence="4" type="ordered locus">Daud_0455</name>
</gene>
<feature type="compositionally biased region" description="Basic and acidic residues" evidence="2">
    <location>
        <begin position="92"/>
        <end position="101"/>
    </location>
</feature>
<reference evidence="4 5" key="2">
    <citation type="journal article" date="2008" name="Science">
        <title>Environmental genomics reveals a single-species ecosystem deep within Earth.</title>
        <authorList>
            <person name="Chivian D."/>
            <person name="Brodie E.L."/>
            <person name="Alm E.J."/>
            <person name="Culley D.E."/>
            <person name="Dehal P.S."/>
            <person name="Desantis T.Z."/>
            <person name="Gihring T.M."/>
            <person name="Lapidus A."/>
            <person name="Lin L.H."/>
            <person name="Lowry S.R."/>
            <person name="Moser D.P."/>
            <person name="Richardson P.M."/>
            <person name="Southam G."/>
            <person name="Wanger G."/>
            <person name="Pratt L.M."/>
            <person name="Andersen G.L."/>
            <person name="Hazen T.C."/>
            <person name="Brockman F.J."/>
            <person name="Arkin A.P."/>
            <person name="Onstott T.C."/>
        </authorList>
    </citation>
    <scope>NUCLEOTIDE SEQUENCE [LARGE SCALE GENOMIC DNA]</scope>
    <source>
        <strain evidence="4 5">MP104C</strain>
    </source>
</reference>
<dbReference type="PROSITE" id="PS50937">
    <property type="entry name" value="HTH_MERR_2"/>
    <property type="match status" value="1"/>
</dbReference>
<evidence type="ECO:0000256" key="2">
    <source>
        <dbReference type="SAM" id="MobiDB-lite"/>
    </source>
</evidence>
<dbReference type="OrthoDB" id="9806513at2"/>
<dbReference type="InterPro" id="IPR047057">
    <property type="entry name" value="MerR_fam"/>
</dbReference>
<dbReference type="STRING" id="477974.Daud_0455"/>
<dbReference type="SUPFAM" id="SSF46955">
    <property type="entry name" value="Putative DNA-binding domain"/>
    <property type="match status" value="1"/>
</dbReference>
<protein>
    <submittedName>
        <fullName evidence="4">Putative transcriptional regulator, MerR family</fullName>
    </submittedName>
</protein>
<reference evidence="5" key="1">
    <citation type="submission" date="2007-10" db="EMBL/GenBank/DDBJ databases">
        <title>Complete sequence of chromosome of Desulforudis audaxviator MP104C.</title>
        <authorList>
            <person name="Copeland A."/>
            <person name="Lucas S."/>
            <person name="Lapidus A."/>
            <person name="Barry K."/>
            <person name="Glavina del Rio T."/>
            <person name="Dalin E."/>
            <person name="Tice H."/>
            <person name="Bruce D."/>
            <person name="Pitluck S."/>
            <person name="Lowry S.R."/>
            <person name="Larimer F."/>
            <person name="Land M.L."/>
            <person name="Hauser L."/>
            <person name="Kyrpides N."/>
            <person name="Ivanova N.N."/>
            <person name="Richardson P."/>
        </authorList>
    </citation>
    <scope>NUCLEOTIDE SEQUENCE [LARGE SCALE GENOMIC DNA]</scope>
    <source>
        <strain evidence="5">MP104C</strain>
    </source>
</reference>
<dbReference type="GO" id="GO:0003677">
    <property type="term" value="F:DNA binding"/>
    <property type="evidence" value="ECO:0007669"/>
    <property type="project" value="UniProtKB-KW"/>
</dbReference>
<organism evidence="4 5">
    <name type="scientific">Desulforudis audaxviator (strain MP104C)</name>
    <dbReference type="NCBI Taxonomy" id="477974"/>
    <lineage>
        <taxon>Bacteria</taxon>
        <taxon>Bacillati</taxon>
        <taxon>Bacillota</taxon>
        <taxon>Clostridia</taxon>
        <taxon>Thermoanaerobacterales</taxon>
        <taxon>Candidatus Desulforudaceae</taxon>
        <taxon>Candidatus Desulforudis</taxon>
    </lineage>
</organism>
<proteinExistence type="predicted"/>
<keyword evidence="5" id="KW-1185">Reference proteome</keyword>
<dbReference type="AlphaFoldDB" id="B1I1R0"/>
<dbReference type="Proteomes" id="UP000008544">
    <property type="component" value="Chromosome"/>
</dbReference>
<dbReference type="RefSeq" id="WP_012301590.1">
    <property type="nucleotide sequence ID" value="NC_010424.1"/>
</dbReference>
<dbReference type="InterPro" id="IPR000551">
    <property type="entry name" value="MerR-type_HTH_dom"/>
</dbReference>
<dbReference type="PANTHER" id="PTHR30204">
    <property type="entry name" value="REDOX-CYCLING DRUG-SENSING TRANSCRIPTIONAL ACTIVATOR SOXR"/>
    <property type="match status" value="1"/>
</dbReference>
<name>B1I1R0_DESAP</name>
<dbReference type="HOGENOM" id="CLU_060077_7_2_9"/>
<dbReference type="PROSITE" id="PS00552">
    <property type="entry name" value="HTH_MERR_1"/>
    <property type="match status" value="1"/>
</dbReference>
<evidence type="ECO:0000256" key="1">
    <source>
        <dbReference type="ARBA" id="ARBA00023125"/>
    </source>
</evidence>
<dbReference type="SMART" id="SM00422">
    <property type="entry name" value="HTH_MERR"/>
    <property type="match status" value="1"/>
</dbReference>
<dbReference type="GO" id="GO:0003700">
    <property type="term" value="F:DNA-binding transcription factor activity"/>
    <property type="evidence" value="ECO:0007669"/>
    <property type="project" value="InterPro"/>
</dbReference>
<dbReference type="Gene3D" id="1.10.1660.10">
    <property type="match status" value="1"/>
</dbReference>
<evidence type="ECO:0000313" key="5">
    <source>
        <dbReference type="Proteomes" id="UP000008544"/>
    </source>
</evidence>
<dbReference type="InterPro" id="IPR009061">
    <property type="entry name" value="DNA-bd_dom_put_sf"/>
</dbReference>
<dbReference type="eggNOG" id="COG0789">
    <property type="taxonomic scope" value="Bacteria"/>
</dbReference>
<feature type="domain" description="HTH merR-type" evidence="3">
    <location>
        <begin position="12"/>
        <end position="81"/>
    </location>
</feature>
<dbReference type="Pfam" id="PF13411">
    <property type="entry name" value="MerR_1"/>
    <property type="match status" value="1"/>
</dbReference>
<feature type="compositionally biased region" description="Low complexity" evidence="2">
    <location>
        <begin position="105"/>
        <end position="116"/>
    </location>
</feature>
<evidence type="ECO:0000313" key="4">
    <source>
        <dbReference type="EMBL" id="ACA59001.1"/>
    </source>
</evidence>